<organism evidence="1 2">
    <name type="scientific">Aeromicrobium duanguangcaii</name>
    <dbReference type="NCBI Taxonomy" id="2968086"/>
    <lineage>
        <taxon>Bacteria</taxon>
        <taxon>Bacillati</taxon>
        <taxon>Actinomycetota</taxon>
        <taxon>Actinomycetes</taxon>
        <taxon>Propionibacteriales</taxon>
        <taxon>Nocardioidaceae</taxon>
        <taxon>Aeromicrobium</taxon>
    </lineage>
</organism>
<gene>
    <name evidence="1" type="ORF">NP095_07260</name>
</gene>
<dbReference type="EMBL" id="CP101990">
    <property type="protein sequence ID" value="UUI69883.1"/>
    <property type="molecule type" value="Genomic_DNA"/>
</dbReference>
<accession>A0ABY5KIS1</accession>
<protein>
    <recommendedName>
        <fullName evidence="3">DUF1579 domain-containing protein</fullName>
    </recommendedName>
</protein>
<dbReference type="Proteomes" id="UP001315860">
    <property type="component" value="Chromosome"/>
</dbReference>
<name>A0ABY5KIS1_9ACTN</name>
<evidence type="ECO:0008006" key="3">
    <source>
        <dbReference type="Google" id="ProtNLM"/>
    </source>
</evidence>
<keyword evidence="2" id="KW-1185">Reference proteome</keyword>
<sequence>MSDNDEIGKLSATQPNTNLKTLDKLVGTWTVSGGAEGTVIYE</sequence>
<evidence type="ECO:0000313" key="2">
    <source>
        <dbReference type="Proteomes" id="UP001315860"/>
    </source>
</evidence>
<proteinExistence type="predicted"/>
<evidence type="ECO:0000313" key="1">
    <source>
        <dbReference type="EMBL" id="UUI69883.1"/>
    </source>
</evidence>
<dbReference type="RefSeq" id="WP_255668654.1">
    <property type="nucleotide sequence ID" value="NZ_CP101990.1"/>
</dbReference>
<reference evidence="1 2" key="1">
    <citation type="submission" date="2022-07" db="EMBL/GenBank/DDBJ databases">
        <title>Novel species in genus Aeromicrobium.</title>
        <authorList>
            <person name="Ye L."/>
        </authorList>
    </citation>
    <scope>NUCLEOTIDE SEQUENCE [LARGE SCALE GENOMIC DNA]</scope>
    <source>
        <strain evidence="2">zg-Y50</strain>
    </source>
</reference>